<evidence type="ECO:0000256" key="5">
    <source>
        <dbReference type="SAM" id="MobiDB-lite"/>
    </source>
</evidence>
<dbReference type="InterPro" id="IPR013015">
    <property type="entry name" value="Laminin_IV_B"/>
</dbReference>
<name>A0A4Z2E1V8_9TELE</name>
<comment type="caution">
    <text evidence="7">The sequence shown here is derived from an EMBL/GenBank/DDBJ whole genome shotgun (WGS) entry which is preliminary data.</text>
</comment>
<comment type="subcellular location">
    <subcellularLocation>
        <location evidence="1">Secreted</location>
        <location evidence="1">Extracellular space</location>
        <location evidence="1">Extracellular matrix</location>
        <location evidence="1">Basement membrane</location>
    </subcellularLocation>
</comment>
<accession>A0A4Z2E1V8</accession>
<proteinExistence type="predicted"/>
<dbReference type="AlphaFoldDB" id="A0A4Z2E1V8"/>
<dbReference type="EMBL" id="SRLO01022272">
    <property type="protein sequence ID" value="TNN22470.1"/>
    <property type="molecule type" value="Genomic_DNA"/>
</dbReference>
<keyword evidence="8" id="KW-1185">Reference proteome</keyword>
<dbReference type="Proteomes" id="UP000314294">
    <property type="component" value="Unassembled WGS sequence"/>
</dbReference>
<protein>
    <recommendedName>
        <fullName evidence="6">Laminin IV type B domain-containing protein</fullName>
    </recommendedName>
</protein>
<keyword evidence="3" id="KW-0272">Extracellular matrix</keyword>
<dbReference type="GO" id="GO:0005604">
    <property type="term" value="C:basement membrane"/>
    <property type="evidence" value="ECO:0007669"/>
    <property type="project" value="UniProtKB-SubCell"/>
</dbReference>
<keyword evidence="4" id="KW-0084">Basement membrane</keyword>
<dbReference type="OrthoDB" id="5985440at2759"/>
<feature type="region of interest" description="Disordered" evidence="5">
    <location>
        <begin position="73"/>
        <end position="119"/>
    </location>
</feature>
<feature type="domain" description="Laminin IV type B" evidence="6">
    <location>
        <begin position="1"/>
        <end position="70"/>
    </location>
</feature>
<evidence type="ECO:0000256" key="1">
    <source>
        <dbReference type="ARBA" id="ARBA00004302"/>
    </source>
</evidence>
<gene>
    <name evidence="7" type="ORF">EYF80_067416</name>
</gene>
<evidence type="ECO:0000259" key="6">
    <source>
        <dbReference type="PROSITE" id="PS51116"/>
    </source>
</evidence>
<reference evidence="7 8" key="1">
    <citation type="submission" date="2019-03" db="EMBL/GenBank/DDBJ databases">
        <title>First draft genome of Liparis tanakae, snailfish: a comprehensive survey of snailfish specific genes.</title>
        <authorList>
            <person name="Kim W."/>
            <person name="Song I."/>
            <person name="Jeong J.-H."/>
            <person name="Kim D."/>
            <person name="Kim S."/>
            <person name="Ryu S."/>
            <person name="Song J.Y."/>
            <person name="Lee S.K."/>
        </authorList>
    </citation>
    <scope>NUCLEOTIDE SEQUENCE [LARGE SCALE GENOMIC DNA]</scope>
    <source>
        <tissue evidence="7">Muscle</tissue>
    </source>
</reference>
<evidence type="ECO:0000256" key="3">
    <source>
        <dbReference type="ARBA" id="ARBA00022530"/>
    </source>
</evidence>
<evidence type="ECO:0000313" key="8">
    <source>
        <dbReference type="Proteomes" id="UP000314294"/>
    </source>
</evidence>
<feature type="compositionally biased region" description="Basic and acidic residues" evidence="5">
    <location>
        <begin position="73"/>
        <end position="94"/>
    </location>
</feature>
<evidence type="ECO:0000256" key="4">
    <source>
        <dbReference type="ARBA" id="ARBA00022869"/>
    </source>
</evidence>
<sequence length="119" mass="13321">MKAPQGRPLVLVLIPKYTELPGFLGGEPEAEQRREEMLRYMCLDSFMVTPTPALADMCSKLICSISSIIHDGALRESTRNHEEPRGTSRNHEEPTGVLHSDAMRRNASGSTRTFKPRVL</sequence>
<dbReference type="PROSITE" id="PS51116">
    <property type="entry name" value="LAMININ_IVB"/>
    <property type="match status" value="1"/>
</dbReference>
<evidence type="ECO:0000256" key="2">
    <source>
        <dbReference type="ARBA" id="ARBA00022525"/>
    </source>
</evidence>
<organism evidence="7 8">
    <name type="scientific">Liparis tanakae</name>
    <name type="common">Tanaka's snailfish</name>
    <dbReference type="NCBI Taxonomy" id="230148"/>
    <lineage>
        <taxon>Eukaryota</taxon>
        <taxon>Metazoa</taxon>
        <taxon>Chordata</taxon>
        <taxon>Craniata</taxon>
        <taxon>Vertebrata</taxon>
        <taxon>Euteleostomi</taxon>
        <taxon>Actinopterygii</taxon>
        <taxon>Neopterygii</taxon>
        <taxon>Teleostei</taxon>
        <taxon>Neoteleostei</taxon>
        <taxon>Acanthomorphata</taxon>
        <taxon>Eupercaria</taxon>
        <taxon>Perciformes</taxon>
        <taxon>Cottioidei</taxon>
        <taxon>Cottales</taxon>
        <taxon>Liparidae</taxon>
        <taxon>Liparis</taxon>
    </lineage>
</organism>
<keyword evidence="2" id="KW-0964">Secreted</keyword>
<dbReference type="Pfam" id="PF21199">
    <property type="entry name" value="LAMININ_IV_B"/>
    <property type="match status" value="1"/>
</dbReference>
<evidence type="ECO:0000313" key="7">
    <source>
        <dbReference type="EMBL" id="TNN22470.1"/>
    </source>
</evidence>